<keyword evidence="9" id="KW-0732">Signal</keyword>
<feature type="transmembrane region" description="Helical" evidence="8">
    <location>
        <begin position="201"/>
        <end position="218"/>
    </location>
</feature>
<feature type="transmembrane region" description="Helical" evidence="8">
    <location>
        <begin position="239"/>
        <end position="265"/>
    </location>
</feature>
<feature type="transmembrane region" description="Helical" evidence="8">
    <location>
        <begin position="277"/>
        <end position="295"/>
    </location>
</feature>
<dbReference type="SUPFAM" id="SSF82861">
    <property type="entry name" value="Mechanosensitive channel protein MscS (YggB), transmembrane region"/>
    <property type="match status" value="1"/>
</dbReference>
<dbReference type="InterPro" id="IPR049278">
    <property type="entry name" value="MS_channel_C"/>
</dbReference>
<evidence type="ECO:0000256" key="5">
    <source>
        <dbReference type="ARBA" id="ARBA00022989"/>
    </source>
</evidence>
<dbReference type="InterPro" id="IPR052702">
    <property type="entry name" value="MscS-like_channel"/>
</dbReference>
<dbReference type="PANTHER" id="PTHR30347">
    <property type="entry name" value="POTASSIUM CHANNEL RELATED"/>
    <property type="match status" value="1"/>
</dbReference>
<feature type="transmembrane region" description="Helical" evidence="8">
    <location>
        <begin position="563"/>
        <end position="586"/>
    </location>
</feature>
<dbReference type="InterPro" id="IPR023408">
    <property type="entry name" value="MscS_beta-dom_sf"/>
</dbReference>
<comment type="subcellular location">
    <subcellularLocation>
        <location evidence="1">Cell membrane</location>
        <topology evidence="1">Multi-pass membrane protein</topology>
    </subcellularLocation>
</comment>
<dbReference type="InterPro" id="IPR010920">
    <property type="entry name" value="LSM_dom_sf"/>
</dbReference>
<feature type="transmembrane region" description="Helical" evidence="8">
    <location>
        <begin position="517"/>
        <end position="542"/>
    </location>
</feature>
<evidence type="ECO:0000259" key="11">
    <source>
        <dbReference type="Pfam" id="PF12607"/>
    </source>
</evidence>
<feature type="transmembrane region" description="Helical" evidence="8">
    <location>
        <begin position="473"/>
        <end position="497"/>
    </location>
</feature>
<dbReference type="Proteomes" id="UP001269144">
    <property type="component" value="Unassembled WGS sequence"/>
</dbReference>
<feature type="domain" description="Mechanosensitive ion channel MscS C-terminal" evidence="12">
    <location>
        <begin position="684"/>
        <end position="765"/>
    </location>
</feature>
<accession>A0ABU2HSE1</accession>
<dbReference type="InterPro" id="IPR011066">
    <property type="entry name" value="MscS_channel_C_sf"/>
</dbReference>
<dbReference type="InterPro" id="IPR006685">
    <property type="entry name" value="MscS_channel_2nd"/>
</dbReference>
<dbReference type="Pfam" id="PF21082">
    <property type="entry name" value="MS_channel_3rd"/>
    <property type="match status" value="1"/>
</dbReference>
<evidence type="ECO:0000256" key="8">
    <source>
        <dbReference type="SAM" id="Phobius"/>
    </source>
</evidence>
<evidence type="ECO:0000313" key="13">
    <source>
        <dbReference type="EMBL" id="MDS9467490.1"/>
    </source>
</evidence>
<dbReference type="InterPro" id="IPR022249">
    <property type="entry name" value="DUF3772"/>
</dbReference>
<dbReference type="SUPFAM" id="SSF82689">
    <property type="entry name" value="Mechanosensitive channel protein MscS (YggB), C-terminal domain"/>
    <property type="match status" value="1"/>
</dbReference>
<evidence type="ECO:0000256" key="2">
    <source>
        <dbReference type="ARBA" id="ARBA00008017"/>
    </source>
</evidence>
<evidence type="ECO:0000256" key="9">
    <source>
        <dbReference type="SAM" id="SignalP"/>
    </source>
</evidence>
<dbReference type="Pfam" id="PF12607">
    <property type="entry name" value="DUF3772"/>
    <property type="match status" value="1"/>
</dbReference>
<gene>
    <name evidence="13" type="ORF">RGQ15_07870</name>
</gene>
<dbReference type="Gene3D" id="1.10.287.1260">
    <property type="match status" value="1"/>
</dbReference>
<dbReference type="Pfam" id="PF00924">
    <property type="entry name" value="MS_channel_2nd"/>
    <property type="match status" value="1"/>
</dbReference>
<dbReference type="Gene3D" id="2.30.30.60">
    <property type="match status" value="1"/>
</dbReference>
<comment type="caution">
    <text evidence="13">The sequence shown here is derived from an EMBL/GenBank/DDBJ whole genome shotgun (WGS) entry which is preliminary data.</text>
</comment>
<dbReference type="PROSITE" id="PS01246">
    <property type="entry name" value="UPF0003"/>
    <property type="match status" value="1"/>
</dbReference>
<evidence type="ECO:0000256" key="7">
    <source>
        <dbReference type="SAM" id="MobiDB-lite"/>
    </source>
</evidence>
<name>A0ABU2HSE1_9RHOB</name>
<feature type="compositionally biased region" description="Acidic residues" evidence="7">
    <location>
        <begin position="821"/>
        <end position="835"/>
    </location>
</feature>
<evidence type="ECO:0000256" key="4">
    <source>
        <dbReference type="ARBA" id="ARBA00022692"/>
    </source>
</evidence>
<feature type="domain" description="DUF3772" evidence="11">
    <location>
        <begin position="126"/>
        <end position="184"/>
    </location>
</feature>
<feature type="transmembrane region" description="Helical" evidence="8">
    <location>
        <begin position="366"/>
        <end position="384"/>
    </location>
</feature>
<keyword evidence="5 8" id="KW-1133">Transmembrane helix</keyword>
<sequence length="842" mass="90217">MQRLFATLAAFIVALSLALSVPALAQEPQQPNYDNWAKLAEQAEQIVESGDANDARLQSIREQVVKWRDSFKTAQGTNSTRIATLKDQISALGPAPAEGETESADVAARREELNAQLAELQAPGLKAVEGYGRADGIIQQIDQTLRLRQTHALIRRTPSPLNPANWAPAVKEAGQVGAHVYAEVRSSWNEFGKGPDLAERILVTLGFLLAAVLLLSRGRHWVDSLPSRLSARASERSRAALIFAVSLGQIAIPLMGLILGVAALVATNLFGEWGRPLLLAIPAGGFAFFGGFWLVRRIFPEAGTSTSQPLPLHEDQRRKAQFRATMLAMATAVHQVFARTLLPLSGFHSQNDPPSVPERLTEASAGVWHLLIILLGAFFLFQLCNVLRRLRPIENGETPDYRTRIAAILGAIGRLVALASPILAAVGYVTAANAILWATIMSLALVGLLIVLQDFIADLYTMAKGGDASARDSLMPVLVSFALVVLSLPLFALIWGARSSDLGEAWTKIEEGFSFGGVHLSPMGILTFLIVFGLGYSLTRFVQGAFRTSILPKTRLDTGGQNAVVSMLGYVGMALAAVLAITSAGIDLSSLAIVAGALSVGIGFGMQQVVSNFVSGIILLVERPIAVGDWIEVGGKQGTVKKMSVRATQIQTFDRTDVVVPNSDLITQQVTNWTRGSLQGRIIVPVGVAYGSDTRKVARILQEIAEDQPTVLVNPAPAVMFRGFGADSMDFEIRAVLSDINGGIGVTSEINHQIAQRFAEEGIEIPYAQRDIWLRNPEVIAQLAEHLRDADDAPRDEAAKPVAKEERPTPSAAPLHRDEVPDSDGDADADGDGDGGADGGRG</sequence>
<dbReference type="SUPFAM" id="SSF50182">
    <property type="entry name" value="Sm-like ribonucleoproteins"/>
    <property type="match status" value="1"/>
</dbReference>
<feature type="domain" description="Mechanosensitive ion channel MscS" evidence="10">
    <location>
        <begin position="609"/>
        <end position="675"/>
    </location>
</feature>
<organism evidence="13 14">
    <name type="scientific">Paracoccus aurantius</name>
    <dbReference type="NCBI Taxonomy" id="3073814"/>
    <lineage>
        <taxon>Bacteria</taxon>
        <taxon>Pseudomonadati</taxon>
        <taxon>Pseudomonadota</taxon>
        <taxon>Alphaproteobacteria</taxon>
        <taxon>Rhodobacterales</taxon>
        <taxon>Paracoccaceae</taxon>
        <taxon>Paracoccus</taxon>
    </lineage>
</organism>
<evidence type="ECO:0000256" key="3">
    <source>
        <dbReference type="ARBA" id="ARBA00022475"/>
    </source>
</evidence>
<feature type="transmembrane region" description="Helical" evidence="8">
    <location>
        <begin position="405"/>
        <end position="428"/>
    </location>
</feature>
<feature type="region of interest" description="Disordered" evidence="7">
    <location>
        <begin position="786"/>
        <end position="842"/>
    </location>
</feature>
<keyword evidence="6 8" id="KW-0472">Membrane</keyword>
<evidence type="ECO:0000256" key="1">
    <source>
        <dbReference type="ARBA" id="ARBA00004651"/>
    </source>
</evidence>
<reference evidence="14" key="1">
    <citation type="submission" date="2023-07" db="EMBL/GenBank/DDBJ databases">
        <title>Paracoccus sp. MBLB3053 whole genome sequence.</title>
        <authorList>
            <person name="Hwang C.Y."/>
            <person name="Cho E.-S."/>
            <person name="Seo M.-J."/>
        </authorList>
    </citation>
    <scope>NUCLEOTIDE SEQUENCE [LARGE SCALE GENOMIC DNA]</scope>
    <source>
        <strain evidence="14">MBLB3053</strain>
    </source>
</reference>
<dbReference type="EMBL" id="JAVQLW010000001">
    <property type="protein sequence ID" value="MDS9467490.1"/>
    <property type="molecule type" value="Genomic_DNA"/>
</dbReference>
<feature type="signal peptide" evidence="9">
    <location>
        <begin position="1"/>
        <end position="25"/>
    </location>
</feature>
<dbReference type="Gene3D" id="3.30.70.100">
    <property type="match status" value="1"/>
</dbReference>
<protein>
    <submittedName>
        <fullName evidence="13">DUF3772 domain-containing protein</fullName>
    </submittedName>
</protein>
<evidence type="ECO:0000256" key="6">
    <source>
        <dbReference type="ARBA" id="ARBA00023136"/>
    </source>
</evidence>
<dbReference type="InterPro" id="IPR011014">
    <property type="entry name" value="MscS_channel_TM-2"/>
</dbReference>
<dbReference type="InterPro" id="IPR006686">
    <property type="entry name" value="MscS_channel_CS"/>
</dbReference>
<dbReference type="PANTHER" id="PTHR30347:SF1">
    <property type="entry name" value="MECHANOSENSITIVE CHANNEL MSCK"/>
    <property type="match status" value="1"/>
</dbReference>
<feature type="transmembrane region" description="Helical" evidence="8">
    <location>
        <begin position="434"/>
        <end position="452"/>
    </location>
</feature>
<keyword evidence="4 8" id="KW-0812">Transmembrane</keyword>
<feature type="chain" id="PRO_5046904366" evidence="9">
    <location>
        <begin position="26"/>
        <end position="842"/>
    </location>
</feature>
<keyword evidence="3" id="KW-1003">Cell membrane</keyword>
<keyword evidence="14" id="KW-1185">Reference proteome</keyword>
<evidence type="ECO:0000259" key="10">
    <source>
        <dbReference type="Pfam" id="PF00924"/>
    </source>
</evidence>
<evidence type="ECO:0000313" key="14">
    <source>
        <dbReference type="Proteomes" id="UP001269144"/>
    </source>
</evidence>
<evidence type="ECO:0000259" key="12">
    <source>
        <dbReference type="Pfam" id="PF21082"/>
    </source>
</evidence>
<proteinExistence type="inferred from homology"/>
<feature type="compositionally biased region" description="Basic and acidic residues" evidence="7">
    <location>
        <begin position="786"/>
        <end position="808"/>
    </location>
</feature>
<feature type="transmembrane region" description="Helical" evidence="8">
    <location>
        <begin position="326"/>
        <end position="346"/>
    </location>
</feature>
<comment type="similarity">
    <text evidence="2">Belongs to the MscS (TC 1.A.23) family.</text>
</comment>
<dbReference type="RefSeq" id="WP_311159664.1">
    <property type="nucleotide sequence ID" value="NZ_JAVQLW010000001.1"/>
</dbReference>